<dbReference type="RefSeq" id="WP_189682322.1">
    <property type="nucleotide sequence ID" value="NZ_BNCJ01000021.1"/>
</dbReference>
<accession>A0A8J3H1S6</accession>
<dbReference type="EMBL" id="BNCJ01000021">
    <property type="protein sequence ID" value="GHF68356.1"/>
    <property type="molecule type" value="Genomic_DNA"/>
</dbReference>
<dbReference type="Proteomes" id="UP000626220">
    <property type="component" value="Unassembled WGS sequence"/>
</dbReference>
<sequence length="225" mass="24136">MNDEIQTIEKTGKKARAGKRAAAGKGKAAKPAKAGKGKAAAEAKAPPATLAEKRLAKRKRLAEANTVTFLMETDVRKFVTAAAREAGMDVAPFMQKLVETYVIDNAPAGDALAKRLAAKRAVLDRIVDISREIDKAGGFDEHFILSVMKRAATDATFQANYDAAVDADTADERALARAKAPINQQMGRLIKRAAGAKSKRDENGKIQRAQVTGEVISTYTLLERA</sequence>
<evidence type="ECO:0000313" key="3">
    <source>
        <dbReference type="Proteomes" id="UP000626220"/>
    </source>
</evidence>
<feature type="compositionally biased region" description="Low complexity" evidence="1">
    <location>
        <begin position="37"/>
        <end position="46"/>
    </location>
</feature>
<evidence type="ECO:0000313" key="2">
    <source>
        <dbReference type="EMBL" id="GHF68356.1"/>
    </source>
</evidence>
<dbReference type="AlphaFoldDB" id="A0A8J3H1S6"/>
<evidence type="ECO:0000256" key="1">
    <source>
        <dbReference type="SAM" id="MobiDB-lite"/>
    </source>
</evidence>
<gene>
    <name evidence="2" type="ORF">GCM10017056_44360</name>
</gene>
<proteinExistence type="predicted"/>
<name>A0A8J3H1S6_9RHOB</name>
<reference evidence="2" key="1">
    <citation type="journal article" date="2014" name="Int. J. Syst. Evol. Microbiol.">
        <title>Complete genome sequence of Corynebacterium casei LMG S-19264T (=DSM 44701T), isolated from a smear-ripened cheese.</title>
        <authorList>
            <consortium name="US DOE Joint Genome Institute (JGI-PGF)"/>
            <person name="Walter F."/>
            <person name="Albersmeier A."/>
            <person name="Kalinowski J."/>
            <person name="Ruckert C."/>
        </authorList>
    </citation>
    <scope>NUCLEOTIDE SEQUENCE</scope>
    <source>
        <strain evidence="2">KCTC 42650</strain>
    </source>
</reference>
<keyword evidence="3" id="KW-1185">Reference proteome</keyword>
<protein>
    <submittedName>
        <fullName evidence="2">Uncharacterized protein</fullName>
    </submittedName>
</protein>
<comment type="caution">
    <text evidence="2">The sequence shown here is derived from an EMBL/GenBank/DDBJ whole genome shotgun (WGS) entry which is preliminary data.</text>
</comment>
<feature type="region of interest" description="Disordered" evidence="1">
    <location>
        <begin position="1"/>
        <end position="46"/>
    </location>
</feature>
<organism evidence="2 3">
    <name type="scientific">Seohaeicola zhoushanensis</name>
    <dbReference type="NCBI Taxonomy" id="1569283"/>
    <lineage>
        <taxon>Bacteria</taxon>
        <taxon>Pseudomonadati</taxon>
        <taxon>Pseudomonadota</taxon>
        <taxon>Alphaproteobacteria</taxon>
        <taxon>Rhodobacterales</taxon>
        <taxon>Roseobacteraceae</taxon>
        <taxon>Seohaeicola</taxon>
    </lineage>
</organism>
<feature type="compositionally biased region" description="Basic residues" evidence="1">
    <location>
        <begin position="27"/>
        <end position="36"/>
    </location>
</feature>
<reference evidence="2" key="2">
    <citation type="submission" date="2020-09" db="EMBL/GenBank/DDBJ databases">
        <authorList>
            <person name="Sun Q."/>
            <person name="Kim S."/>
        </authorList>
    </citation>
    <scope>NUCLEOTIDE SEQUENCE</scope>
    <source>
        <strain evidence="2">KCTC 42650</strain>
    </source>
</reference>